<evidence type="ECO:0008006" key="4">
    <source>
        <dbReference type="Google" id="ProtNLM"/>
    </source>
</evidence>
<protein>
    <recommendedName>
        <fullName evidence="4">Reverse transcriptase zinc-binding domain-containing protein</fullName>
    </recommendedName>
</protein>
<gene>
    <name evidence="1" type="ordered locus">MTR_2g095160</name>
</gene>
<dbReference type="HOGENOM" id="CLU_082252_0_0_1"/>
<sequence>MIAHQLWQIHFKGVPIQSRVPIHFILIHSNLSIPQSGVLVFFCTTRLCVSGCGSLESSNHLFLHCNFFGSVWHFIHRWLGLSVATPFQVPDHFNLFSFSGGTTKVHRSILHVIWFAAVWEIWKERNNRLFNVKECSVNQVVDKIKSLTFTWLMLKYASLPFNYHGWWLSPFTILDIG</sequence>
<accession>G8A168</accession>
<proteinExistence type="predicted"/>
<dbReference type="EMBL" id="CM001218">
    <property type="protein sequence ID" value="KEH39369.1"/>
    <property type="molecule type" value="Genomic_DNA"/>
</dbReference>
<dbReference type="PANTHER" id="PTHR33116">
    <property type="entry name" value="REVERSE TRANSCRIPTASE ZINC-BINDING DOMAIN-CONTAINING PROTEIN-RELATED-RELATED"/>
    <property type="match status" value="1"/>
</dbReference>
<reference evidence="2" key="3">
    <citation type="submission" date="2015-04" db="UniProtKB">
        <authorList>
            <consortium name="EnsemblPlants"/>
        </authorList>
    </citation>
    <scope>IDENTIFICATION</scope>
    <source>
        <strain evidence="2">cv. Jemalong A17</strain>
    </source>
</reference>
<evidence type="ECO:0000313" key="3">
    <source>
        <dbReference type="Proteomes" id="UP000002051"/>
    </source>
</evidence>
<organism evidence="1 3">
    <name type="scientific">Medicago truncatula</name>
    <name type="common">Barrel medic</name>
    <name type="synonym">Medicago tribuloides</name>
    <dbReference type="NCBI Taxonomy" id="3880"/>
    <lineage>
        <taxon>Eukaryota</taxon>
        <taxon>Viridiplantae</taxon>
        <taxon>Streptophyta</taxon>
        <taxon>Embryophyta</taxon>
        <taxon>Tracheophyta</taxon>
        <taxon>Spermatophyta</taxon>
        <taxon>Magnoliopsida</taxon>
        <taxon>eudicotyledons</taxon>
        <taxon>Gunneridae</taxon>
        <taxon>Pentapetalae</taxon>
        <taxon>rosids</taxon>
        <taxon>fabids</taxon>
        <taxon>Fabales</taxon>
        <taxon>Fabaceae</taxon>
        <taxon>Papilionoideae</taxon>
        <taxon>50 kb inversion clade</taxon>
        <taxon>NPAAA clade</taxon>
        <taxon>Hologalegina</taxon>
        <taxon>IRL clade</taxon>
        <taxon>Trifolieae</taxon>
        <taxon>Medicago</taxon>
    </lineage>
</organism>
<evidence type="ECO:0000313" key="1">
    <source>
        <dbReference type="EMBL" id="KEH39369.1"/>
    </source>
</evidence>
<dbReference type="PaxDb" id="3880-AES85206"/>
<keyword evidence="3" id="KW-1185">Reference proteome</keyword>
<reference evidence="1 3" key="1">
    <citation type="journal article" date="2011" name="Nature">
        <title>The Medicago genome provides insight into the evolution of rhizobial symbioses.</title>
        <authorList>
            <person name="Young N.D."/>
            <person name="Debelle F."/>
            <person name="Oldroyd G.E."/>
            <person name="Geurts R."/>
            <person name="Cannon S.B."/>
            <person name="Udvardi M.K."/>
            <person name="Benedito V.A."/>
            <person name="Mayer K.F."/>
            <person name="Gouzy J."/>
            <person name="Schoof H."/>
            <person name="Van de Peer Y."/>
            <person name="Proost S."/>
            <person name="Cook D.R."/>
            <person name="Meyers B.C."/>
            <person name="Spannagl M."/>
            <person name="Cheung F."/>
            <person name="De Mita S."/>
            <person name="Krishnakumar V."/>
            <person name="Gundlach H."/>
            <person name="Zhou S."/>
            <person name="Mudge J."/>
            <person name="Bharti A.K."/>
            <person name="Murray J.D."/>
            <person name="Naoumkina M.A."/>
            <person name="Rosen B."/>
            <person name="Silverstein K.A."/>
            <person name="Tang H."/>
            <person name="Rombauts S."/>
            <person name="Zhao P.X."/>
            <person name="Zhou P."/>
            <person name="Barbe V."/>
            <person name="Bardou P."/>
            <person name="Bechner M."/>
            <person name="Bellec A."/>
            <person name="Berger A."/>
            <person name="Berges H."/>
            <person name="Bidwell S."/>
            <person name="Bisseling T."/>
            <person name="Choisne N."/>
            <person name="Couloux A."/>
            <person name="Denny R."/>
            <person name="Deshpande S."/>
            <person name="Dai X."/>
            <person name="Doyle J.J."/>
            <person name="Dudez A.M."/>
            <person name="Farmer A.D."/>
            <person name="Fouteau S."/>
            <person name="Franken C."/>
            <person name="Gibelin C."/>
            <person name="Gish J."/>
            <person name="Goldstein S."/>
            <person name="Gonzalez A.J."/>
            <person name="Green P.J."/>
            <person name="Hallab A."/>
            <person name="Hartog M."/>
            <person name="Hua A."/>
            <person name="Humphray S.J."/>
            <person name="Jeong D.H."/>
            <person name="Jing Y."/>
            <person name="Jocker A."/>
            <person name="Kenton S.M."/>
            <person name="Kim D.J."/>
            <person name="Klee K."/>
            <person name="Lai H."/>
            <person name="Lang C."/>
            <person name="Lin S."/>
            <person name="Macmil S.L."/>
            <person name="Magdelenat G."/>
            <person name="Matthews L."/>
            <person name="McCorrison J."/>
            <person name="Monaghan E.L."/>
            <person name="Mun J.H."/>
            <person name="Najar F.Z."/>
            <person name="Nicholson C."/>
            <person name="Noirot C."/>
            <person name="O'Bleness M."/>
            <person name="Paule C.R."/>
            <person name="Poulain J."/>
            <person name="Prion F."/>
            <person name="Qin B."/>
            <person name="Qu C."/>
            <person name="Retzel E.F."/>
            <person name="Riddle C."/>
            <person name="Sallet E."/>
            <person name="Samain S."/>
            <person name="Samson N."/>
            <person name="Sanders I."/>
            <person name="Saurat O."/>
            <person name="Scarpelli C."/>
            <person name="Schiex T."/>
            <person name="Segurens B."/>
            <person name="Severin A.J."/>
            <person name="Sherrier D.J."/>
            <person name="Shi R."/>
            <person name="Sims S."/>
            <person name="Singer S.R."/>
            <person name="Sinharoy S."/>
            <person name="Sterck L."/>
            <person name="Viollet A."/>
            <person name="Wang B.B."/>
            <person name="Wang K."/>
            <person name="Wang M."/>
            <person name="Wang X."/>
            <person name="Warfsmann J."/>
            <person name="Weissenbach J."/>
            <person name="White D.D."/>
            <person name="White J.D."/>
            <person name="Wiley G.B."/>
            <person name="Wincker P."/>
            <person name="Xing Y."/>
            <person name="Yang L."/>
            <person name="Yao Z."/>
            <person name="Ying F."/>
            <person name="Zhai J."/>
            <person name="Zhou L."/>
            <person name="Zuber A."/>
            <person name="Denarie J."/>
            <person name="Dixon R.A."/>
            <person name="May G.D."/>
            <person name="Schwartz D.C."/>
            <person name="Rogers J."/>
            <person name="Quetier F."/>
            <person name="Town C.D."/>
            <person name="Roe B.A."/>
        </authorList>
    </citation>
    <scope>NUCLEOTIDE SEQUENCE [LARGE SCALE GENOMIC DNA]</scope>
    <source>
        <strain evidence="1">A17</strain>
        <strain evidence="2 3">cv. Jemalong A17</strain>
    </source>
</reference>
<reference evidence="1 3" key="2">
    <citation type="journal article" date="2014" name="BMC Genomics">
        <title>An improved genome release (version Mt4.0) for the model legume Medicago truncatula.</title>
        <authorList>
            <person name="Tang H."/>
            <person name="Krishnakumar V."/>
            <person name="Bidwell S."/>
            <person name="Rosen B."/>
            <person name="Chan A."/>
            <person name="Zhou S."/>
            <person name="Gentzbittel L."/>
            <person name="Childs K.L."/>
            <person name="Yandell M."/>
            <person name="Gundlach H."/>
            <person name="Mayer K.F."/>
            <person name="Schwartz D.C."/>
            <person name="Town C.D."/>
        </authorList>
    </citation>
    <scope>GENOME REANNOTATION</scope>
    <source>
        <strain evidence="1">A17</strain>
        <strain evidence="2 3">cv. Jemalong A17</strain>
    </source>
</reference>
<evidence type="ECO:0000313" key="2">
    <source>
        <dbReference type="EnsemblPlants" id="KEH39369"/>
    </source>
</evidence>
<dbReference type="AlphaFoldDB" id="G8A168"/>
<name>G8A168_MEDTR</name>
<dbReference type="STRING" id="3880.G8A168"/>
<dbReference type="PANTHER" id="PTHR33116:SF78">
    <property type="entry name" value="OS12G0587133 PROTEIN"/>
    <property type="match status" value="1"/>
</dbReference>
<dbReference type="EnsemblPlants" id="KEH39369">
    <property type="protein sequence ID" value="KEH39369"/>
    <property type="gene ID" value="MTR_2g095160"/>
</dbReference>
<dbReference type="Proteomes" id="UP000002051">
    <property type="component" value="Chromosome 2"/>
</dbReference>
<dbReference type="eggNOG" id="ENOG502SYZ4">
    <property type="taxonomic scope" value="Eukaryota"/>
</dbReference>